<dbReference type="STRING" id="502025.Hoch_4618"/>
<feature type="compositionally biased region" description="Low complexity" evidence="1">
    <location>
        <begin position="25"/>
        <end position="56"/>
    </location>
</feature>
<dbReference type="HOGENOM" id="CLU_1978436_0_0_7"/>
<name>D0LR81_HALO1</name>
<proteinExistence type="predicted"/>
<keyword evidence="2" id="KW-1133">Transmembrane helix</keyword>
<dbReference type="EMBL" id="CP001804">
    <property type="protein sequence ID" value="ACY17109.1"/>
    <property type="molecule type" value="Genomic_DNA"/>
</dbReference>
<evidence type="ECO:0000256" key="1">
    <source>
        <dbReference type="SAM" id="MobiDB-lite"/>
    </source>
</evidence>
<dbReference type="KEGG" id="hoh:Hoch_4618"/>
<sequence>MRRVTLLFAMILLAPAASAWAQTEPAEPAAAAAEPAAPTAAAEQAPAAAAPDAPGAMQMRQRADGRPSVMPEPVRLRQKPSGFWTSGRPAVGGAYRYRLLGIGVGIVALMIVLVVWVVRRQPRRTL</sequence>
<keyword evidence="2" id="KW-0472">Membrane</keyword>
<keyword evidence="2" id="KW-0812">Transmembrane</keyword>
<protein>
    <submittedName>
        <fullName evidence="4">Uncharacterized protein</fullName>
    </submittedName>
</protein>
<feature type="signal peptide" evidence="3">
    <location>
        <begin position="1"/>
        <end position="21"/>
    </location>
</feature>
<keyword evidence="5" id="KW-1185">Reference proteome</keyword>
<dbReference type="Proteomes" id="UP000001880">
    <property type="component" value="Chromosome"/>
</dbReference>
<gene>
    <name evidence="4" type="ordered locus">Hoch_4618</name>
</gene>
<dbReference type="RefSeq" id="WP_012829707.1">
    <property type="nucleotide sequence ID" value="NC_013440.1"/>
</dbReference>
<dbReference type="AlphaFoldDB" id="D0LR81"/>
<feature type="transmembrane region" description="Helical" evidence="2">
    <location>
        <begin position="97"/>
        <end position="118"/>
    </location>
</feature>
<accession>D0LR81</accession>
<evidence type="ECO:0000313" key="5">
    <source>
        <dbReference type="Proteomes" id="UP000001880"/>
    </source>
</evidence>
<feature type="chain" id="PRO_5003010814" evidence="3">
    <location>
        <begin position="22"/>
        <end position="126"/>
    </location>
</feature>
<keyword evidence="3" id="KW-0732">Signal</keyword>
<evidence type="ECO:0000256" key="2">
    <source>
        <dbReference type="SAM" id="Phobius"/>
    </source>
</evidence>
<reference evidence="4 5" key="1">
    <citation type="journal article" date="2010" name="Stand. Genomic Sci.">
        <title>Complete genome sequence of Haliangium ochraceum type strain (SMP-2).</title>
        <authorList>
            <consortium name="US DOE Joint Genome Institute (JGI-PGF)"/>
            <person name="Ivanova N."/>
            <person name="Daum C."/>
            <person name="Lang E."/>
            <person name="Abt B."/>
            <person name="Kopitz M."/>
            <person name="Saunders E."/>
            <person name="Lapidus A."/>
            <person name="Lucas S."/>
            <person name="Glavina Del Rio T."/>
            <person name="Nolan M."/>
            <person name="Tice H."/>
            <person name="Copeland A."/>
            <person name="Cheng J.F."/>
            <person name="Chen F."/>
            <person name="Bruce D."/>
            <person name="Goodwin L."/>
            <person name="Pitluck S."/>
            <person name="Mavromatis K."/>
            <person name="Pati A."/>
            <person name="Mikhailova N."/>
            <person name="Chen A."/>
            <person name="Palaniappan K."/>
            <person name="Land M."/>
            <person name="Hauser L."/>
            <person name="Chang Y.J."/>
            <person name="Jeffries C.D."/>
            <person name="Detter J.C."/>
            <person name="Brettin T."/>
            <person name="Rohde M."/>
            <person name="Goker M."/>
            <person name="Bristow J."/>
            <person name="Markowitz V."/>
            <person name="Eisen J.A."/>
            <person name="Hugenholtz P."/>
            <person name="Kyrpides N.C."/>
            <person name="Klenk H.P."/>
        </authorList>
    </citation>
    <scope>NUCLEOTIDE SEQUENCE [LARGE SCALE GENOMIC DNA]</scope>
    <source>
        <strain evidence="5">DSM 14365 / CIP 107738 / JCM 11303 / AJ 13395 / SMP-2</strain>
    </source>
</reference>
<evidence type="ECO:0000313" key="4">
    <source>
        <dbReference type="EMBL" id="ACY17109.1"/>
    </source>
</evidence>
<evidence type="ECO:0000256" key="3">
    <source>
        <dbReference type="SAM" id="SignalP"/>
    </source>
</evidence>
<organism evidence="4 5">
    <name type="scientific">Haliangium ochraceum (strain DSM 14365 / JCM 11303 / SMP-2)</name>
    <dbReference type="NCBI Taxonomy" id="502025"/>
    <lineage>
        <taxon>Bacteria</taxon>
        <taxon>Pseudomonadati</taxon>
        <taxon>Myxococcota</taxon>
        <taxon>Polyangia</taxon>
        <taxon>Haliangiales</taxon>
        <taxon>Kofleriaceae</taxon>
        <taxon>Haliangium</taxon>
    </lineage>
</organism>
<feature type="region of interest" description="Disordered" evidence="1">
    <location>
        <begin position="25"/>
        <end position="78"/>
    </location>
</feature>